<dbReference type="SMART" id="SM00703">
    <property type="entry name" value="NRF"/>
    <property type="match status" value="1"/>
</dbReference>
<dbReference type="AlphaFoldDB" id="A0AAV2BLB5"/>
<dbReference type="Proteomes" id="UP001497382">
    <property type="component" value="Unassembled WGS sequence"/>
</dbReference>
<feature type="transmembrane region" description="Helical" evidence="1">
    <location>
        <begin position="522"/>
        <end position="548"/>
    </location>
</feature>
<sequence length="665" mass="75289">MTMLDATSKPAAGLFKGTVADFGDYDECLEVELPKRNGDIEFRGKYCAIEARPLMPSTPRNFSMAKNTHAEPLDNIAKELWIAGSAFHYLKFRLGVCIPSICTLEDMQFIFKRISDIIEMDIQVPQCYVKEKSVLTTIHFVVIFILSLFLLICIIGSIVDHQSAEASNQNLSTLRKILICFSLTTNFRRLLCSSKGSEELKALHGLRALSMGWIILGHTYVWINYQLLRGSETIITWFNQIHFGAILNGWMSVEPFFFLSGFLTSYTVLKIMNKTKGRINVPVYILRRYIRLTPPLLLTIGLLFFLPLISSGPMWYERVDPELKACTNYWWTSILYISNWSTMRNICVHPTWYLSADFQLYVISIVFLYALYKFPKLGFGLICSLILACSVVVGAFTYHWDLPPTIQISSGNFAQIQETVDYVHMKTFTHAGPYYVGIILGYLMIKYKDVRLPWWVNLFGWCSSTILCLSSVYGAYRWNIGEPHGPLLTAIYAGLHRTTFTVGVAWVTFACITGHGGPVNKILSWSVLTPVSRLTFMIYLLHSLVMWVRMGSLKERIYFSHYNMLYEYVGNIVTTLILTVPFYLLLEAPLSNLERLAFSRIRMPQDASPEGKQNGHLTDNVVGKGLSNGISQCKPDSGTIANVELMGVKSLDLVQNGVTPIGNGR</sequence>
<keyword evidence="4" id="KW-1185">Reference proteome</keyword>
<feature type="transmembrane region" description="Helical" evidence="1">
    <location>
        <begin position="488"/>
        <end position="510"/>
    </location>
</feature>
<reference evidence="3 4" key="1">
    <citation type="submission" date="2024-04" db="EMBL/GenBank/DDBJ databases">
        <authorList>
            <person name="Rising A."/>
            <person name="Reimegard J."/>
            <person name="Sonavane S."/>
            <person name="Akerstrom W."/>
            <person name="Nylinder S."/>
            <person name="Hedman E."/>
            <person name="Kallberg Y."/>
        </authorList>
    </citation>
    <scope>NUCLEOTIDE SEQUENCE [LARGE SCALE GENOMIC DNA]</scope>
</reference>
<feature type="transmembrane region" description="Helical" evidence="1">
    <location>
        <begin position="452"/>
        <end position="476"/>
    </location>
</feature>
<comment type="caution">
    <text evidence="3">The sequence shown here is derived from an EMBL/GenBank/DDBJ whole genome shotgun (WGS) entry which is preliminary data.</text>
</comment>
<accession>A0AAV2BLB5</accession>
<feature type="transmembrane region" description="Helical" evidence="1">
    <location>
        <begin position="379"/>
        <end position="400"/>
    </location>
</feature>
<keyword evidence="1" id="KW-0472">Membrane</keyword>
<dbReference type="InterPro" id="IPR002656">
    <property type="entry name" value="Acyl_transf_3_dom"/>
</dbReference>
<feature type="transmembrane region" description="Helical" evidence="1">
    <location>
        <begin position="427"/>
        <end position="445"/>
    </location>
</feature>
<feature type="transmembrane region" description="Helical" evidence="1">
    <location>
        <begin position="568"/>
        <end position="586"/>
    </location>
</feature>
<feature type="transmembrane region" description="Helical" evidence="1">
    <location>
        <begin position="138"/>
        <end position="159"/>
    </location>
</feature>
<evidence type="ECO:0000256" key="1">
    <source>
        <dbReference type="SAM" id="Phobius"/>
    </source>
</evidence>
<dbReference type="InterPro" id="IPR006621">
    <property type="entry name" value="Nose-resist-to-fluoxetine_N"/>
</dbReference>
<dbReference type="PANTHER" id="PTHR11161">
    <property type="entry name" value="O-ACYLTRANSFERASE"/>
    <property type="match status" value="1"/>
</dbReference>
<evidence type="ECO:0000313" key="4">
    <source>
        <dbReference type="Proteomes" id="UP001497382"/>
    </source>
</evidence>
<dbReference type="Pfam" id="PF01757">
    <property type="entry name" value="Acyl_transf_3"/>
    <property type="match status" value="1"/>
</dbReference>
<name>A0AAV2BLB5_9ARAC</name>
<dbReference type="EMBL" id="CAXIEN010000411">
    <property type="protein sequence ID" value="CAL1297038.1"/>
    <property type="molecule type" value="Genomic_DNA"/>
</dbReference>
<gene>
    <name evidence="3" type="ORF">LARSCL_LOCUS20065</name>
</gene>
<feature type="transmembrane region" description="Helical" evidence="1">
    <location>
        <begin position="352"/>
        <end position="372"/>
    </location>
</feature>
<dbReference type="InterPro" id="IPR052728">
    <property type="entry name" value="O2_lipid_transport_reg"/>
</dbReference>
<dbReference type="GO" id="GO:0016747">
    <property type="term" value="F:acyltransferase activity, transferring groups other than amino-acyl groups"/>
    <property type="evidence" value="ECO:0007669"/>
    <property type="project" value="InterPro"/>
</dbReference>
<keyword evidence="1" id="KW-1133">Transmembrane helix</keyword>
<proteinExistence type="predicted"/>
<evidence type="ECO:0000259" key="2">
    <source>
        <dbReference type="SMART" id="SM00703"/>
    </source>
</evidence>
<keyword evidence="1" id="KW-0812">Transmembrane</keyword>
<dbReference type="PANTHER" id="PTHR11161:SF0">
    <property type="entry name" value="O-ACYLTRANSFERASE LIKE PROTEIN"/>
    <property type="match status" value="1"/>
</dbReference>
<organism evidence="3 4">
    <name type="scientific">Larinioides sclopetarius</name>
    <dbReference type="NCBI Taxonomy" id="280406"/>
    <lineage>
        <taxon>Eukaryota</taxon>
        <taxon>Metazoa</taxon>
        <taxon>Ecdysozoa</taxon>
        <taxon>Arthropoda</taxon>
        <taxon>Chelicerata</taxon>
        <taxon>Arachnida</taxon>
        <taxon>Araneae</taxon>
        <taxon>Araneomorphae</taxon>
        <taxon>Entelegynae</taxon>
        <taxon>Araneoidea</taxon>
        <taxon>Araneidae</taxon>
        <taxon>Larinioides</taxon>
    </lineage>
</organism>
<protein>
    <recommendedName>
        <fullName evidence="2">Nose resistant-to-fluoxetine protein N-terminal domain-containing protein</fullName>
    </recommendedName>
</protein>
<feature type="domain" description="Nose resistant-to-fluoxetine protein N-terminal" evidence="2">
    <location>
        <begin position="1"/>
        <end position="126"/>
    </location>
</feature>
<evidence type="ECO:0000313" key="3">
    <source>
        <dbReference type="EMBL" id="CAL1297038.1"/>
    </source>
</evidence>
<feature type="transmembrane region" description="Helical" evidence="1">
    <location>
        <begin position="243"/>
        <end position="269"/>
    </location>
</feature>
<feature type="transmembrane region" description="Helical" evidence="1">
    <location>
        <begin position="289"/>
        <end position="309"/>
    </location>
</feature>
<dbReference type="Pfam" id="PF20146">
    <property type="entry name" value="NRF"/>
    <property type="match status" value="1"/>
</dbReference>